<gene>
    <name evidence="2" type="ORF">SAMN04488068_0413</name>
</gene>
<organism evidence="2 3">
    <name type="scientific">Hydrocarboniphaga daqingensis</name>
    <dbReference type="NCBI Taxonomy" id="490188"/>
    <lineage>
        <taxon>Bacteria</taxon>
        <taxon>Pseudomonadati</taxon>
        <taxon>Pseudomonadota</taxon>
        <taxon>Gammaproteobacteria</taxon>
        <taxon>Nevskiales</taxon>
        <taxon>Nevskiaceae</taxon>
        <taxon>Hydrocarboniphaga</taxon>
    </lineage>
</organism>
<evidence type="ECO:0000259" key="1">
    <source>
        <dbReference type="PROSITE" id="PS50943"/>
    </source>
</evidence>
<reference evidence="2 3" key="1">
    <citation type="submission" date="2016-11" db="EMBL/GenBank/DDBJ databases">
        <authorList>
            <person name="Jaros S."/>
            <person name="Januszkiewicz K."/>
            <person name="Wedrychowicz H."/>
        </authorList>
    </citation>
    <scope>NUCLEOTIDE SEQUENCE [LARGE SCALE GENOMIC DNA]</scope>
    <source>
        <strain evidence="2 3">CGMCC 1.7049</strain>
    </source>
</reference>
<dbReference type="PANTHER" id="PTHR35010">
    <property type="entry name" value="BLL4672 PROTEIN-RELATED"/>
    <property type="match status" value="1"/>
</dbReference>
<dbReference type="InterPro" id="IPR041413">
    <property type="entry name" value="MLTR_LBD"/>
</dbReference>
<dbReference type="PROSITE" id="PS50943">
    <property type="entry name" value="HTH_CROC1"/>
    <property type="match status" value="1"/>
</dbReference>
<dbReference type="Gene3D" id="1.10.260.40">
    <property type="entry name" value="lambda repressor-like DNA-binding domains"/>
    <property type="match status" value="1"/>
</dbReference>
<dbReference type="InterPro" id="IPR001387">
    <property type="entry name" value="Cro/C1-type_HTH"/>
</dbReference>
<dbReference type="Pfam" id="PF17765">
    <property type="entry name" value="MLTR_LBD"/>
    <property type="match status" value="1"/>
</dbReference>
<accession>A0A1M5K843</accession>
<dbReference type="EMBL" id="FQWZ01000001">
    <property type="protein sequence ID" value="SHG49012.1"/>
    <property type="molecule type" value="Genomic_DNA"/>
</dbReference>
<dbReference type="RefSeq" id="WP_175550081.1">
    <property type="nucleotide sequence ID" value="NZ_FQWZ01000001.1"/>
</dbReference>
<keyword evidence="3" id="KW-1185">Reference proteome</keyword>
<dbReference type="Gene3D" id="3.30.450.180">
    <property type="match status" value="1"/>
</dbReference>
<sequence>MNPTQTTAALAATPVEACERPAGFATLLRERRRGQGISQMALAGDAGLSQRHLSCLESSKARPSRAMVLQLAEALALPLRERNRWLVAAGFAPLFAERALHSPDMAPVQHVLSLLLQQQDPYPALVLDAGWNVLQANAAIQRLLAWIAPGGDVDALWRRVCGDGPPNLMKLTLHPDGLRPYIRNLDELGPGLLGRAIREARESPQAAQTLAVVLAYPGIPPRWRLAEVWTPLAPVLPTRIGVGDATLSFITMLCSFGTPLDLTADNLRVECLFPADAFTEAFLRQPG</sequence>
<dbReference type="CDD" id="cd00093">
    <property type="entry name" value="HTH_XRE"/>
    <property type="match status" value="1"/>
</dbReference>
<dbReference type="Pfam" id="PF13560">
    <property type="entry name" value="HTH_31"/>
    <property type="match status" value="1"/>
</dbReference>
<dbReference type="Proteomes" id="UP000199758">
    <property type="component" value="Unassembled WGS sequence"/>
</dbReference>
<dbReference type="InterPro" id="IPR010982">
    <property type="entry name" value="Lambda_DNA-bd_dom_sf"/>
</dbReference>
<proteinExistence type="predicted"/>
<dbReference type="STRING" id="490188.SAMN04488068_0413"/>
<evidence type="ECO:0000313" key="3">
    <source>
        <dbReference type="Proteomes" id="UP000199758"/>
    </source>
</evidence>
<dbReference type="AlphaFoldDB" id="A0A1M5K843"/>
<feature type="domain" description="HTH cro/C1-type" evidence="1">
    <location>
        <begin position="28"/>
        <end position="82"/>
    </location>
</feature>
<evidence type="ECO:0000313" key="2">
    <source>
        <dbReference type="EMBL" id="SHG49012.1"/>
    </source>
</evidence>
<dbReference type="SMART" id="SM00530">
    <property type="entry name" value="HTH_XRE"/>
    <property type="match status" value="1"/>
</dbReference>
<dbReference type="SUPFAM" id="SSF47413">
    <property type="entry name" value="lambda repressor-like DNA-binding domains"/>
    <property type="match status" value="1"/>
</dbReference>
<dbReference type="PANTHER" id="PTHR35010:SF4">
    <property type="entry name" value="BLL5781 PROTEIN"/>
    <property type="match status" value="1"/>
</dbReference>
<protein>
    <submittedName>
        <fullName evidence="2">Helix-turn-helix domain-containing protein</fullName>
    </submittedName>
</protein>
<name>A0A1M5K843_9GAMM</name>
<dbReference type="GO" id="GO:0003677">
    <property type="term" value="F:DNA binding"/>
    <property type="evidence" value="ECO:0007669"/>
    <property type="project" value="InterPro"/>
</dbReference>